<organism evidence="1 2">
    <name type="scientific">Arthrobacter stackebrandtii</name>
    <dbReference type="NCBI Taxonomy" id="272161"/>
    <lineage>
        <taxon>Bacteria</taxon>
        <taxon>Bacillati</taxon>
        <taxon>Actinomycetota</taxon>
        <taxon>Actinomycetes</taxon>
        <taxon>Micrococcales</taxon>
        <taxon>Micrococcaceae</taxon>
        <taxon>Arthrobacter</taxon>
    </lineage>
</organism>
<gene>
    <name evidence="1" type="ORF">JOF48_000264</name>
</gene>
<dbReference type="EMBL" id="JAGIOI010000001">
    <property type="protein sequence ID" value="MBP2411465.1"/>
    <property type="molecule type" value="Genomic_DNA"/>
</dbReference>
<comment type="caution">
    <text evidence="1">The sequence shown here is derived from an EMBL/GenBank/DDBJ whole genome shotgun (WGS) entry which is preliminary data.</text>
</comment>
<accession>A0ABS4YS98</accession>
<keyword evidence="2" id="KW-1185">Reference proteome</keyword>
<proteinExistence type="predicted"/>
<dbReference type="RefSeq" id="WP_209676606.1">
    <property type="nucleotide sequence ID" value="NZ_JAGIOI010000001.1"/>
</dbReference>
<name>A0ABS4YS98_9MICC</name>
<protein>
    <recommendedName>
        <fullName evidence="3">Heme exporter protein D</fullName>
    </recommendedName>
</protein>
<evidence type="ECO:0008006" key="3">
    <source>
        <dbReference type="Google" id="ProtNLM"/>
    </source>
</evidence>
<evidence type="ECO:0000313" key="2">
    <source>
        <dbReference type="Proteomes" id="UP000711614"/>
    </source>
</evidence>
<evidence type="ECO:0000313" key="1">
    <source>
        <dbReference type="EMBL" id="MBP2411465.1"/>
    </source>
</evidence>
<sequence length="53" mass="6131">MYFVWLVVVPLAIVIVLIVVRARQVRRVRELRERSRAAVECASVSRGHKDEQA</sequence>
<reference evidence="1 2" key="1">
    <citation type="submission" date="2021-03" db="EMBL/GenBank/DDBJ databases">
        <title>Sequencing the genomes of 1000 actinobacteria strains.</title>
        <authorList>
            <person name="Klenk H.-P."/>
        </authorList>
    </citation>
    <scope>NUCLEOTIDE SEQUENCE [LARGE SCALE GENOMIC DNA]</scope>
    <source>
        <strain evidence="1 2">DSM 16005</strain>
    </source>
</reference>
<dbReference type="Proteomes" id="UP000711614">
    <property type="component" value="Unassembled WGS sequence"/>
</dbReference>